<dbReference type="SUPFAM" id="SSF46785">
    <property type="entry name" value="Winged helix' DNA-binding domain"/>
    <property type="match status" value="2"/>
</dbReference>
<dbReference type="EMBL" id="MG205643">
    <property type="protein sequence ID" value="AUO31796.1"/>
    <property type="molecule type" value="Genomic_DNA"/>
</dbReference>
<evidence type="ECO:0000313" key="3">
    <source>
        <dbReference type="EMBL" id="AUO31796.1"/>
    </source>
</evidence>
<evidence type="ECO:0000256" key="1">
    <source>
        <dbReference type="ARBA" id="ARBA00038283"/>
    </source>
</evidence>
<comment type="similarity">
    <text evidence="1">Belongs to the initiator RepB protein family.</text>
</comment>
<feature type="domain" description="Initiator Rep protein WH1" evidence="2">
    <location>
        <begin position="15"/>
        <end position="157"/>
    </location>
</feature>
<dbReference type="EMBL" id="LN679999">
    <property type="protein sequence ID" value="CEJ75468.1"/>
    <property type="molecule type" value="Genomic_DNA"/>
</dbReference>
<geneLocation type="plasmid" evidence="4 5">
    <name>pCS1</name>
</geneLocation>
<proteinExistence type="inferred from homology"/>
<protein>
    <submittedName>
        <fullName evidence="3">Replication initiation protein</fullName>
    </submittedName>
    <submittedName>
        <fullName evidence="4">Replication protein</fullName>
    </submittedName>
</protein>
<dbReference type="GeneID" id="97539196"/>
<dbReference type="InterPro" id="IPR036388">
    <property type="entry name" value="WH-like_DNA-bd_sf"/>
</dbReference>
<organism evidence="3">
    <name type="scientific">Paraclostridium sordellii</name>
    <name type="common">Clostridium sordellii</name>
    <dbReference type="NCBI Taxonomy" id="1505"/>
    <lineage>
        <taxon>Bacteria</taxon>
        <taxon>Bacillati</taxon>
        <taxon>Bacillota</taxon>
        <taxon>Clostridia</taxon>
        <taxon>Peptostreptococcales</taxon>
        <taxon>Peptostreptococcaceae</taxon>
        <taxon>Paraclostridium</taxon>
    </lineage>
</organism>
<dbReference type="Pfam" id="PF01051">
    <property type="entry name" value="Rep3_N"/>
    <property type="match status" value="1"/>
</dbReference>
<dbReference type="AlphaFoldDB" id="A0A2I6SW96"/>
<name>A0A2I6SW96_PARSO</name>
<sequence length="407" mass="48472">MNDISTNDKCIELLMQSKQLVHTSYEVTAIQNRIFYYCLLTAQKEKNGELSCTVKLEDIKKLIPNKNQRTLENIKKTIQILKQTSLEFEKKEDGDTIECDYNLIAGSEYNVNKETFNIKLSHRLYRHLIDYTVYAPLNLDILTKFKSFYTQRLYELLRLWSRTDRLIIKSFRIDQLRFVLGVENKYPEYKNFKQRVLNQAIKEINQIGNMKLEIEEVKNGRRVSEIKFKIYDLEQKVYFKKDDKSNMIESMGQDSLIEQPIKNTKPKEEDKEFYVPNKKLFTAKTLENFKKEFINYDFKDSTYKKLLQEAILVTLEKDDEEKIKVKSYNYFKKTLENKIKDNLSRLSKSKTSKTRFHNINQTFEKYSAAELENMLLESQADKFENFSKDTKKGKILEVWNDLENQIG</sequence>
<evidence type="ECO:0000313" key="4">
    <source>
        <dbReference type="EMBL" id="CEJ75468.1"/>
    </source>
</evidence>
<reference evidence="3" key="2">
    <citation type="submission" date="2017-10" db="EMBL/GenBank/DDBJ databases">
        <title>Conjugative transfer of the toxin plasmid of Clostridium sordellii.</title>
        <authorList>
            <person name="Vidor C.J."/>
            <person name="Awad M."/>
            <person name="Lyras D."/>
        </authorList>
    </citation>
    <scope>NUCLEOTIDE SEQUENCE</scope>
    <source>
        <strain evidence="3">S0804018</strain>
        <plasmid evidence="3">pCS1-5</plasmid>
    </source>
</reference>
<dbReference type="InterPro" id="IPR000525">
    <property type="entry name" value="Initiator_Rep_WH1"/>
</dbReference>
<geneLocation type="plasmid" evidence="3">
    <name>pCS1-5</name>
</geneLocation>
<keyword evidence="3" id="KW-0614">Plasmid</keyword>
<dbReference type="InterPro" id="IPR036390">
    <property type="entry name" value="WH_DNA-bd_sf"/>
</dbReference>
<dbReference type="Gene3D" id="1.10.10.10">
    <property type="entry name" value="Winged helix-like DNA-binding domain superfamily/Winged helix DNA-binding domain"/>
    <property type="match status" value="2"/>
</dbReference>
<dbReference type="RefSeq" id="WP_021122197.1">
    <property type="nucleotide sequence ID" value="NZ_CDNJ01000026.1"/>
</dbReference>
<dbReference type="Pfam" id="PF21205">
    <property type="entry name" value="Rep3_C"/>
    <property type="match status" value="1"/>
</dbReference>
<gene>
    <name evidence="4" type="ORF">ATCC9714PCS11_00091</name>
</gene>
<accession>A0A2I6SW96</accession>
<evidence type="ECO:0000313" key="5">
    <source>
        <dbReference type="Proteomes" id="UP000032811"/>
    </source>
</evidence>
<reference evidence="4 5" key="1">
    <citation type="submission" date="2014-11" db="EMBL/GenBank/DDBJ databases">
        <authorList>
            <person name="Aslett M.A."/>
            <person name="De Silva N."/>
        </authorList>
    </citation>
    <scope>NUCLEOTIDE SEQUENCE [LARGE SCALE GENOMIC DNA]</scope>
    <source>
        <strain evidence="4 5">ATCC9714</strain>
        <plasmid evidence="4 5">pCS1</plasmid>
    </source>
</reference>
<dbReference type="Proteomes" id="UP000032811">
    <property type="component" value="Plasmid pCS1"/>
</dbReference>
<keyword evidence="5" id="KW-1185">Reference proteome</keyword>
<dbReference type="GO" id="GO:0003887">
    <property type="term" value="F:DNA-directed DNA polymerase activity"/>
    <property type="evidence" value="ECO:0007669"/>
    <property type="project" value="InterPro"/>
</dbReference>
<evidence type="ECO:0000259" key="2">
    <source>
        <dbReference type="Pfam" id="PF01051"/>
    </source>
</evidence>
<dbReference type="GO" id="GO:0006270">
    <property type="term" value="P:DNA replication initiation"/>
    <property type="evidence" value="ECO:0007669"/>
    <property type="project" value="InterPro"/>
</dbReference>